<dbReference type="PROSITE" id="PS50895">
    <property type="entry name" value="SURF1"/>
    <property type="match status" value="1"/>
</dbReference>
<evidence type="ECO:0000256" key="2">
    <source>
        <dbReference type="ARBA" id="ARBA00007165"/>
    </source>
</evidence>
<keyword evidence="5" id="KW-0472">Membrane</keyword>
<proteinExistence type="inferred from homology"/>
<dbReference type="InterPro" id="IPR002994">
    <property type="entry name" value="Surf1/Shy1"/>
</dbReference>
<comment type="caution">
    <text evidence="8">The sequence shown here is derived from an EMBL/GenBank/DDBJ whole genome shotgun (WGS) entry which is preliminary data.</text>
</comment>
<keyword evidence="4" id="KW-1133">Transmembrane helix</keyword>
<evidence type="ECO:0000256" key="6">
    <source>
        <dbReference type="RuleBase" id="RU363076"/>
    </source>
</evidence>
<evidence type="ECO:0000256" key="3">
    <source>
        <dbReference type="ARBA" id="ARBA00022692"/>
    </source>
</evidence>
<feature type="region of interest" description="Disordered" evidence="7">
    <location>
        <begin position="256"/>
        <end position="325"/>
    </location>
</feature>
<keyword evidence="3" id="KW-0812">Transmembrane</keyword>
<dbReference type="Pfam" id="PF02104">
    <property type="entry name" value="SURF1"/>
    <property type="match status" value="1"/>
</dbReference>
<evidence type="ECO:0000256" key="5">
    <source>
        <dbReference type="ARBA" id="ARBA00023136"/>
    </source>
</evidence>
<keyword evidence="9" id="KW-1185">Reference proteome</keyword>
<dbReference type="PANTHER" id="PTHR23427">
    <property type="entry name" value="SURFEIT LOCUS PROTEIN"/>
    <property type="match status" value="1"/>
</dbReference>
<keyword evidence="6" id="KW-1003">Cell membrane</keyword>
<dbReference type="Proteomes" id="UP001387100">
    <property type="component" value="Unassembled WGS sequence"/>
</dbReference>
<dbReference type="InterPro" id="IPR045214">
    <property type="entry name" value="Surf1/Surf4"/>
</dbReference>
<gene>
    <name evidence="8" type="ORF">WDZ17_12045</name>
</gene>
<reference evidence="8 9" key="1">
    <citation type="journal article" date="2017" name="Int. J. Syst. Evol. Microbiol.">
        <title>Pseudokineococcus basanitobsidens sp. nov., isolated from volcanic rock.</title>
        <authorList>
            <person name="Lee D.W."/>
            <person name="Park M.Y."/>
            <person name="Kim J.J."/>
            <person name="Kim B.S."/>
        </authorList>
    </citation>
    <scope>NUCLEOTIDE SEQUENCE [LARGE SCALE GENOMIC DNA]</scope>
    <source>
        <strain evidence="8 9">DSM 103726</strain>
    </source>
</reference>
<sequence length="325" mass="34211">MRFLLTRSWVAGLLAAVAFAVVCVGLGVWQWDRRIARLEANQLVVDNYRQDPASARELVPAPGGSFPPGEEWRPVEATGEYLTTATTLLRQRPLDGVNGFHVLVPLLLDEPLGDGGPTALLVDRGFLPAGDDAGSVDVPAAPAGEVSVVVHLRPGEPAYGRAPRCQTRSLDLPAIAGSGCVAPVLADRGATLVDAAYGELVDEAPSASPAPQLLPPPEVDEGPHLSYAFQWWVFALGGFVGYGVVARRHAADLRAERAEAGADGPPHPQDVPAAGDERRPGPRTPTGARRVRPAGAAATRRRPTAEEEEDALVDAAERSRGGRPG</sequence>
<name>A0ABU8RM38_9ACTN</name>
<evidence type="ECO:0000313" key="9">
    <source>
        <dbReference type="Proteomes" id="UP001387100"/>
    </source>
</evidence>
<organism evidence="8 9">
    <name type="scientific">Pseudokineococcus basanitobsidens</name>
    <dbReference type="NCBI Taxonomy" id="1926649"/>
    <lineage>
        <taxon>Bacteria</taxon>
        <taxon>Bacillati</taxon>
        <taxon>Actinomycetota</taxon>
        <taxon>Actinomycetes</taxon>
        <taxon>Kineosporiales</taxon>
        <taxon>Kineosporiaceae</taxon>
        <taxon>Pseudokineococcus</taxon>
    </lineage>
</organism>
<evidence type="ECO:0000256" key="7">
    <source>
        <dbReference type="SAM" id="MobiDB-lite"/>
    </source>
</evidence>
<feature type="compositionally biased region" description="Low complexity" evidence="7">
    <location>
        <begin position="284"/>
        <end position="298"/>
    </location>
</feature>
<dbReference type="EMBL" id="JBBIAA010000015">
    <property type="protein sequence ID" value="MEJ5946023.1"/>
    <property type="molecule type" value="Genomic_DNA"/>
</dbReference>
<dbReference type="PANTHER" id="PTHR23427:SF2">
    <property type="entry name" value="SURFEIT LOCUS PROTEIN 1"/>
    <property type="match status" value="1"/>
</dbReference>
<evidence type="ECO:0000256" key="1">
    <source>
        <dbReference type="ARBA" id="ARBA00004370"/>
    </source>
</evidence>
<evidence type="ECO:0000256" key="4">
    <source>
        <dbReference type="ARBA" id="ARBA00022989"/>
    </source>
</evidence>
<protein>
    <recommendedName>
        <fullName evidence="6">SURF1-like protein</fullName>
    </recommendedName>
</protein>
<dbReference type="RefSeq" id="WP_339575408.1">
    <property type="nucleotide sequence ID" value="NZ_JBBIAA010000015.1"/>
</dbReference>
<comment type="similarity">
    <text evidence="2 6">Belongs to the SURF1 family.</text>
</comment>
<accession>A0ABU8RM38</accession>
<dbReference type="CDD" id="cd06662">
    <property type="entry name" value="SURF1"/>
    <property type="match status" value="1"/>
</dbReference>
<evidence type="ECO:0000313" key="8">
    <source>
        <dbReference type="EMBL" id="MEJ5946023.1"/>
    </source>
</evidence>
<comment type="subcellular location">
    <subcellularLocation>
        <location evidence="6">Cell membrane</location>
        <topology evidence="6">Multi-pass membrane protein</topology>
    </subcellularLocation>
    <subcellularLocation>
        <location evidence="1">Membrane</location>
    </subcellularLocation>
</comment>
<feature type="compositionally biased region" description="Basic and acidic residues" evidence="7">
    <location>
        <begin position="315"/>
        <end position="325"/>
    </location>
</feature>